<keyword evidence="3" id="KW-1185">Reference proteome</keyword>
<reference evidence="2 3" key="1">
    <citation type="journal article" date="2014" name="Nat. Commun.">
        <title>Klebsormidium flaccidum genome reveals primary factors for plant terrestrial adaptation.</title>
        <authorList>
            <person name="Hori K."/>
            <person name="Maruyama F."/>
            <person name="Fujisawa T."/>
            <person name="Togashi T."/>
            <person name="Yamamoto N."/>
            <person name="Seo M."/>
            <person name="Sato S."/>
            <person name="Yamada T."/>
            <person name="Mori H."/>
            <person name="Tajima N."/>
            <person name="Moriyama T."/>
            <person name="Ikeuchi M."/>
            <person name="Watanabe M."/>
            <person name="Wada H."/>
            <person name="Kobayashi K."/>
            <person name="Saito M."/>
            <person name="Masuda T."/>
            <person name="Sasaki-Sekimoto Y."/>
            <person name="Mashiguchi K."/>
            <person name="Awai K."/>
            <person name="Shimojima M."/>
            <person name="Masuda S."/>
            <person name="Iwai M."/>
            <person name="Nobusawa T."/>
            <person name="Narise T."/>
            <person name="Kondo S."/>
            <person name="Saito H."/>
            <person name="Sato R."/>
            <person name="Murakawa M."/>
            <person name="Ihara Y."/>
            <person name="Oshima-Yamada Y."/>
            <person name="Ohtaka K."/>
            <person name="Satoh M."/>
            <person name="Sonobe K."/>
            <person name="Ishii M."/>
            <person name="Ohtani R."/>
            <person name="Kanamori-Sato M."/>
            <person name="Honoki R."/>
            <person name="Miyazaki D."/>
            <person name="Mochizuki H."/>
            <person name="Umetsu J."/>
            <person name="Higashi K."/>
            <person name="Shibata D."/>
            <person name="Kamiya Y."/>
            <person name="Sato N."/>
            <person name="Nakamura Y."/>
            <person name="Tabata S."/>
            <person name="Ida S."/>
            <person name="Kurokawa K."/>
            <person name="Ohta H."/>
        </authorList>
    </citation>
    <scope>NUCLEOTIDE SEQUENCE [LARGE SCALE GENOMIC DNA]</scope>
    <source>
        <strain evidence="2 3">NIES-2285</strain>
    </source>
</reference>
<evidence type="ECO:0000256" key="1">
    <source>
        <dbReference type="SAM" id="MobiDB-lite"/>
    </source>
</evidence>
<dbReference type="EMBL" id="DF236970">
    <property type="protein sequence ID" value="GAQ78935.1"/>
    <property type="molecule type" value="Genomic_DNA"/>
</dbReference>
<feature type="compositionally biased region" description="Pro residues" evidence="1">
    <location>
        <begin position="275"/>
        <end position="295"/>
    </location>
</feature>
<gene>
    <name evidence="2" type="ORF">KFL_000210210</name>
</gene>
<sequence>MMHDGSRLQDLIRGPHSGIQGSRRVRRTASATAWIDSGAAELVNAQCRPNRKHGSPPFVPRALCGRSSGNSCPERRRCVAPARRRLQQRASFESDTISLSIAGVPSQTQAVNVGYQTTLTFTVTNTDSQAAVVDKLISISATSAGFSWSLSQFVSTVPFFFARNGPGSVTVSLAQFPPGASAQFSLVLTAFRVNLSSDLAFISGADVQIFLPQVKAADQGVCGSGPATDFPLRCYYNNDPQGRYVCCDNEGCAGFNPPQNFVPRCANNGFVPTLTQPPTPTPTATQPPPATPSPTPASTQSRATPSPTRPTTINFPKDTPCPVVGGFAANSCFDAAGTFHACCENPDSCGAFKANGDPTCAAGNYLSLP</sequence>
<evidence type="ECO:0000313" key="2">
    <source>
        <dbReference type="EMBL" id="GAQ78935.1"/>
    </source>
</evidence>
<feature type="region of interest" description="Disordered" evidence="1">
    <location>
        <begin position="272"/>
        <end position="315"/>
    </location>
</feature>
<protein>
    <submittedName>
        <fullName evidence="2">Uncharacterized protein</fullName>
    </submittedName>
</protein>
<dbReference type="Proteomes" id="UP000054558">
    <property type="component" value="Unassembled WGS sequence"/>
</dbReference>
<feature type="compositionally biased region" description="Low complexity" evidence="1">
    <location>
        <begin position="296"/>
        <end position="312"/>
    </location>
</feature>
<accession>A0A1Y1HK42</accession>
<dbReference type="AlphaFoldDB" id="A0A1Y1HK42"/>
<proteinExistence type="predicted"/>
<evidence type="ECO:0000313" key="3">
    <source>
        <dbReference type="Proteomes" id="UP000054558"/>
    </source>
</evidence>
<name>A0A1Y1HK42_KLENI</name>
<feature type="region of interest" description="Disordered" evidence="1">
    <location>
        <begin position="1"/>
        <end position="25"/>
    </location>
</feature>
<organism evidence="2 3">
    <name type="scientific">Klebsormidium nitens</name>
    <name type="common">Green alga</name>
    <name type="synonym">Ulothrix nitens</name>
    <dbReference type="NCBI Taxonomy" id="105231"/>
    <lineage>
        <taxon>Eukaryota</taxon>
        <taxon>Viridiplantae</taxon>
        <taxon>Streptophyta</taxon>
        <taxon>Klebsormidiophyceae</taxon>
        <taxon>Klebsormidiales</taxon>
        <taxon>Klebsormidiaceae</taxon>
        <taxon>Klebsormidium</taxon>
    </lineage>
</organism>